<comment type="caution">
    <text evidence="1">The sequence shown here is derived from an EMBL/GenBank/DDBJ whole genome shotgun (WGS) entry which is preliminary data.</text>
</comment>
<gene>
    <name evidence="1" type="ORF">S03H2_22358</name>
</gene>
<dbReference type="EMBL" id="BARU01012026">
    <property type="protein sequence ID" value="GAH36157.1"/>
    <property type="molecule type" value="Genomic_DNA"/>
</dbReference>
<dbReference type="AlphaFoldDB" id="X1EUB4"/>
<organism evidence="1">
    <name type="scientific">marine sediment metagenome</name>
    <dbReference type="NCBI Taxonomy" id="412755"/>
    <lineage>
        <taxon>unclassified sequences</taxon>
        <taxon>metagenomes</taxon>
        <taxon>ecological metagenomes</taxon>
    </lineage>
</organism>
<sequence length="125" mass="14591">MYRIEKIGENQFYIKALGTFPPVVAKRFIKDFNKNTKKSKLLSVIVDGMDFILLNIESFKIILDFLRGNNERLDRSAWIISKNPPLDKEIQILLERAKSPKRKIVENLDEAKEWIGVKEIIIESD</sequence>
<evidence type="ECO:0008006" key="2">
    <source>
        <dbReference type="Google" id="ProtNLM"/>
    </source>
</evidence>
<protein>
    <recommendedName>
        <fullName evidence="2">STAS/SEC14 domain-containing protein</fullName>
    </recommendedName>
</protein>
<proteinExistence type="predicted"/>
<accession>X1EUB4</accession>
<reference evidence="1" key="1">
    <citation type="journal article" date="2014" name="Front. Microbiol.">
        <title>High frequency of phylogenetically diverse reductive dehalogenase-homologous genes in deep subseafloor sedimentary metagenomes.</title>
        <authorList>
            <person name="Kawai M."/>
            <person name="Futagami T."/>
            <person name="Toyoda A."/>
            <person name="Takaki Y."/>
            <person name="Nishi S."/>
            <person name="Hori S."/>
            <person name="Arai W."/>
            <person name="Tsubouchi T."/>
            <person name="Morono Y."/>
            <person name="Uchiyama I."/>
            <person name="Ito T."/>
            <person name="Fujiyama A."/>
            <person name="Inagaki F."/>
            <person name="Takami H."/>
        </authorList>
    </citation>
    <scope>NUCLEOTIDE SEQUENCE</scope>
    <source>
        <strain evidence="1">Expedition CK06-06</strain>
    </source>
</reference>
<evidence type="ECO:0000313" key="1">
    <source>
        <dbReference type="EMBL" id="GAH36157.1"/>
    </source>
</evidence>
<name>X1EUB4_9ZZZZ</name>